<dbReference type="GO" id="GO:0005794">
    <property type="term" value="C:Golgi apparatus"/>
    <property type="evidence" value="ECO:0007669"/>
    <property type="project" value="TreeGrafter"/>
</dbReference>
<feature type="transmembrane region" description="Helical" evidence="2">
    <location>
        <begin position="12"/>
        <end position="29"/>
    </location>
</feature>
<feature type="compositionally biased region" description="Basic and acidic residues" evidence="1">
    <location>
        <begin position="220"/>
        <end position="238"/>
    </location>
</feature>
<dbReference type="AlphaFoldDB" id="A0A8J5K1W7"/>
<keyword evidence="4" id="KW-1185">Reference proteome</keyword>
<dbReference type="GO" id="GO:0005789">
    <property type="term" value="C:endoplasmic reticulum membrane"/>
    <property type="evidence" value="ECO:0007669"/>
    <property type="project" value="TreeGrafter"/>
</dbReference>
<dbReference type="InterPro" id="IPR053202">
    <property type="entry name" value="EGF_Rcpt_Signaling_Reg"/>
</dbReference>
<keyword evidence="2" id="KW-1133">Transmembrane helix</keyword>
<dbReference type="PANTHER" id="PTHR34009">
    <property type="entry name" value="PROTEIN STAR"/>
    <property type="match status" value="1"/>
</dbReference>
<proteinExistence type="predicted"/>
<name>A0A8J5K1W7_HOMAM</name>
<evidence type="ECO:0000313" key="3">
    <source>
        <dbReference type="EMBL" id="KAG7168827.1"/>
    </source>
</evidence>
<feature type="region of interest" description="Disordered" evidence="1">
    <location>
        <begin position="214"/>
        <end position="238"/>
    </location>
</feature>
<evidence type="ECO:0000256" key="1">
    <source>
        <dbReference type="SAM" id="MobiDB-lite"/>
    </source>
</evidence>
<evidence type="ECO:0000313" key="4">
    <source>
        <dbReference type="Proteomes" id="UP000747542"/>
    </source>
</evidence>
<dbReference type="GO" id="GO:0005886">
    <property type="term" value="C:plasma membrane"/>
    <property type="evidence" value="ECO:0007669"/>
    <property type="project" value="TreeGrafter"/>
</dbReference>
<dbReference type="GO" id="GO:0006888">
    <property type="term" value="P:endoplasmic reticulum to Golgi vesicle-mediated transport"/>
    <property type="evidence" value="ECO:0007669"/>
    <property type="project" value="TreeGrafter"/>
</dbReference>
<protein>
    <submittedName>
        <fullName evidence="3">Star-like 13</fullName>
    </submittedName>
</protein>
<reference evidence="3" key="1">
    <citation type="journal article" date="2021" name="Sci. Adv.">
        <title>The American lobster genome reveals insights on longevity, neural, and immune adaptations.</title>
        <authorList>
            <person name="Polinski J.M."/>
            <person name="Zimin A.V."/>
            <person name="Clark K.F."/>
            <person name="Kohn A.B."/>
            <person name="Sadowski N."/>
            <person name="Timp W."/>
            <person name="Ptitsyn A."/>
            <person name="Khanna P."/>
            <person name="Romanova D.Y."/>
            <person name="Williams P."/>
            <person name="Greenwood S.J."/>
            <person name="Moroz L.L."/>
            <person name="Walt D.R."/>
            <person name="Bodnar A.G."/>
        </authorList>
    </citation>
    <scope>NUCLEOTIDE SEQUENCE</scope>
    <source>
        <strain evidence="3">GMGI-L3</strain>
    </source>
</reference>
<sequence>MRRTQWRKKHLSVSIIVLILAAVMVIMVINSGTDDEEVLHSPLWHQRNLRDDKLMMETVWRAQGPLQADHPDLLRLLRERLFSDTPPGFFLEAGALDGEFISNTLYLEQQLGWTGLLVEADPVRSTGNLAGVSSPAGGRMGVKVREMVQCFPLISYLLALNTTTVHYLSLDVEGAEADILITLPWEKLDVTVWSIEHRDTNTKFRELYQEATEDPLPKNLQEENTKEAHEENEKPSPHEVVKVRKKVVVYVNAHDPAGGKDDYFVRFMTERGYMLYYYWDGDYTFIKKNSSICQRHCPIL</sequence>
<evidence type="ECO:0000256" key="2">
    <source>
        <dbReference type="SAM" id="Phobius"/>
    </source>
</evidence>
<dbReference type="PANTHER" id="PTHR34009:SF2">
    <property type="entry name" value="PROTEIN STAR"/>
    <property type="match status" value="1"/>
</dbReference>
<dbReference type="Proteomes" id="UP000747542">
    <property type="component" value="Unassembled WGS sequence"/>
</dbReference>
<keyword evidence="2" id="KW-0812">Transmembrane</keyword>
<dbReference type="GO" id="GO:0031902">
    <property type="term" value="C:late endosome membrane"/>
    <property type="evidence" value="ECO:0007669"/>
    <property type="project" value="TreeGrafter"/>
</dbReference>
<dbReference type="EMBL" id="JAHLQT010018693">
    <property type="protein sequence ID" value="KAG7168827.1"/>
    <property type="molecule type" value="Genomic_DNA"/>
</dbReference>
<dbReference type="GO" id="GO:0016197">
    <property type="term" value="P:endosomal transport"/>
    <property type="evidence" value="ECO:0007669"/>
    <property type="project" value="TreeGrafter"/>
</dbReference>
<accession>A0A8J5K1W7</accession>
<keyword evidence="2" id="KW-0472">Membrane</keyword>
<comment type="caution">
    <text evidence="3">The sequence shown here is derived from an EMBL/GenBank/DDBJ whole genome shotgun (WGS) entry which is preliminary data.</text>
</comment>
<organism evidence="3 4">
    <name type="scientific">Homarus americanus</name>
    <name type="common">American lobster</name>
    <dbReference type="NCBI Taxonomy" id="6706"/>
    <lineage>
        <taxon>Eukaryota</taxon>
        <taxon>Metazoa</taxon>
        <taxon>Ecdysozoa</taxon>
        <taxon>Arthropoda</taxon>
        <taxon>Crustacea</taxon>
        <taxon>Multicrustacea</taxon>
        <taxon>Malacostraca</taxon>
        <taxon>Eumalacostraca</taxon>
        <taxon>Eucarida</taxon>
        <taxon>Decapoda</taxon>
        <taxon>Pleocyemata</taxon>
        <taxon>Astacidea</taxon>
        <taxon>Nephropoidea</taxon>
        <taxon>Nephropidae</taxon>
        <taxon>Homarus</taxon>
    </lineage>
</organism>
<gene>
    <name evidence="3" type="primary">S-L13</name>
    <name evidence="3" type="ORF">Hamer_G021558</name>
</gene>